<dbReference type="SUPFAM" id="SSF51126">
    <property type="entry name" value="Pectin lyase-like"/>
    <property type="match status" value="1"/>
</dbReference>
<sequence length="720" mass="78706">VIFNSIIYDNEIEGYMESENYRMNLSTYNNAYGDNDALIDYSLIEFFSETGLEEDDLVDTDPGFVGNGDYSLATSSIAIGAGIDEFEGIDAPAFDYNSNSRPNPDGSDPDLGAFEHEFSTTPYPAKPQNLTVDSEGDSTVTISWTANTEDDLSKYRIYYGTSTAATLLDSVSGTPSYTATGLDNYTTYYFAVSAVDLDGYESGKSNEVTGTPKWFGPVWYVDEDNGYSQNSGDGSPTKPYKDIQDAIDKTDPLARTDGLIDTVLVLPGTYDDRDDQKLYFKYTSGTNEGQPKNLVLKSRDGAETTILDGEGNRVFEIEDGTDTTLQIIGFTITASSGGESNDDYGSVITVRGNYDWNTNSTTYTGATFRDCKITDVNADQVLIYAENSNLLFQNCEFTGNTVTYSDNNNYNDGYGGVIRIGQLHTSDGQGNIWINQSRFENNLLTTTSENISLLGGALYISRSPDYNIRLTNTIIANNENYDNSNPEGSSNSGGAINTHGGSLTIINSTIVDNILRTNSNPFMENGSGIYCQDVSNDGKPIKLTVFNSIVTGNEYITNASSNPMSSNLDQFYFNNENDGIDIYASYRLFGGNDDIGGDEILLNIDPDFANTTYVLHERSPAIGAGETVSEDVDGNEIYAPTTDITGVPNSRPMPSYSNPDLGAYEHELAVTPYPSVVEDLTATPLHRSVQLEWDYHEDEDVTSYIAYMSEDSIAFTAIDT</sequence>
<dbReference type="InterPro" id="IPR003961">
    <property type="entry name" value="FN3_dom"/>
</dbReference>
<dbReference type="InterPro" id="IPR036116">
    <property type="entry name" value="FN3_sf"/>
</dbReference>
<name>A0A7K4MS54_9ARCH</name>
<reference evidence="3 4" key="1">
    <citation type="journal article" date="2019" name="Environ. Microbiol.">
        <title>Genomics insights into ecotype formation of ammonia-oxidizing archaea in the deep ocean.</title>
        <authorList>
            <person name="Wang Y."/>
            <person name="Huang J.M."/>
            <person name="Cui G.J."/>
            <person name="Nunoura T."/>
            <person name="Takaki Y."/>
            <person name="Li W.L."/>
            <person name="Li J."/>
            <person name="Gao Z.M."/>
            <person name="Takai K."/>
            <person name="Zhang A.Q."/>
            <person name="Stepanauskas R."/>
        </authorList>
    </citation>
    <scope>NUCLEOTIDE SEQUENCE [LARGE SCALE GENOMIC DNA]</scope>
    <source>
        <strain evidence="3 4">L15b</strain>
    </source>
</reference>
<feature type="region of interest" description="Disordered" evidence="1">
    <location>
        <begin position="94"/>
        <end position="117"/>
    </location>
</feature>
<dbReference type="CDD" id="cd00063">
    <property type="entry name" value="FN3"/>
    <property type="match status" value="1"/>
</dbReference>
<feature type="non-terminal residue" evidence="3">
    <location>
        <position position="1"/>
    </location>
</feature>
<accession>A0A7K4MS54</accession>
<evidence type="ECO:0000313" key="3">
    <source>
        <dbReference type="EMBL" id="NWJ44209.1"/>
    </source>
</evidence>
<gene>
    <name evidence="3" type="ORF">HX837_08445</name>
</gene>
<dbReference type="PROSITE" id="PS50853">
    <property type="entry name" value="FN3"/>
    <property type="match status" value="1"/>
</dbReference>
<dbReference type="Gene3D" id="2.160.20.10">
    <property type="entry name" value="Single-stranded right-handed beta-helix, Pectin lyase-like"/>
    <property type="match status" value="2"/>
</dbReference>
<evidence type="ECO:0000313" key="4">
    <source>
        <dbReference type="Proteomes" id="UP000523105"/>
    </source>
</evidence>
<feature type="non-terminal residue" evidence="3">
    <location>
        <position position="720"/>
    </location>
</feature>
<evidence type="ECO:0000259" key="2">
    <source>
        <dbReference type="PROSITE" id="PS50853"/>
    </source>
</evidence>
<dbReference type="Pfam" id="PF00041">
    <property type="entry name" value="fn3"/>
    <property type="match status" value="1"/>
</dbReference>
<organism evidence="3 4">
    <name type="scientific">Marine Group I thaumarchaeote</name>
    <dbReference type="NCBI Taxonomy" id="2511932"/>
    <lineage>
        <taxon>Archaea</taxon>
        <taxon>Nitrososphaerota</taxon>
        <taxon>Marine Group I</taxon>
    </lineage>
</organism>
<dbReference type="InterPro" id="IPR059226">
    <property type="entry name" value="Choice_anch_Q_dom"/>
</dbReference>
<dbReference type="InterPro" id="IPR011050">
    <property type="entry name" value="Pectin_lyase_fold/virulence"/>
</dbReference>
<dbReference type="InterPro" id="IPR012334">
    <property type="entry name" value="Pectin_lyas_fold"/>
</dbReference>
<dbReference type="SMART" id="SM00060">
    <property type="entry name" value="FN3"/>
    <property type="match status" value="1"/>
</dbReference>
<dbReference type="NCBIfam" id="NF041518">
    <property type="entry name" value="choice_anch_Q"/>
    <property type="match status" value="1"/>
</dbReference>
<comment type="caution">
    <text evidence="3">The sequence shown here is derived from an EMBL/GenBank/DDBJ whole genome shotgun (WGS) entry which is preliminary data.</text>
</comment>
<proteinExistence type="predicted"/>
<dbReference type="Gene3D" id="2.60.40.10">
    <property type="entry name" value="Immunoglobulins"/>
    <property type="match status" value="1"/>
</dbReference>
<protein>
    <submittedName>
        <fullName evidence="3">Fibronectin type III domain-containing protein</fullName>
    </submittedName>
</protein>
<feature type="domain" description="Fibronectin type-III" evidence="2">
    <location>
        <begin position="126"/>
        <end position="215"/>
    </location>
</feature>
<dbReference type="AlphaFoldDB" id="A0A7K4MS54"/>
<evidence type="ECO:0000256" key="1">
    <source>
        <dbReference type="SAM" id="MobiDB-lite"/>
    </source>
</evidence>
<dbReference type="EMBL" id="JACASV010000146">
    <property type="protein sequence ID" value="NWJ44209.1"/>
    <property type="molecule type" value="Genomic_DNA"/>
</dbReference>
<dbReference type="InterPro" id="IPR013783">
    <property type="entry name" value="Ig-like_fold"/>
</dbReference>
<dbReference type="Proteomes" id="UP000523105">
    <property type="component" value="Unassembled WGS sequence"/>
</dbReference>
<dbReference type="SUPFAM" id="SSF49265">
    <property type="entry name" value="Fibronectin type III"/>
    <property type="match status" value="1"/>
</dbReference>